<evidence type="ECO:0000313" key="3">
    <source>
        <dbReference type="Proteomes" id="UP000042738"/>
    </source>
</evidence>
<dbReference type="AlphaFoldDB" id="A0A7D5NR65"/>
<dbReference type="InterPro" id="IPR009057">
    <property type="entry name" value="Homeodomain-like_sf"/>
</dbReference>
<evidence type="ECO:0008006" key="4">
    <source>
        <dbReference type="Google" id="ProtNLM"/>
    </source>
</evidence>
<dbReference type="SUPFAM" id="SSF46689">
    <property type="entry name" value="Homeodomain-like"/>
    <property type="match status" value="1"/>
</dbReference>
<proteinExistence type="predicted"/>
<reference evidence="2 3" key="1">
    <citation type="journal article" date="2014" name="Genome Announc.">
        <title>Whole-Genome Sequence of Serratia symbiotica Strain CWBI-2.3T, a Free-Living Symbiont of the Black Bean Aphid Aphis fabae.</title>
        <authorList>
            <person name="Foray V."/>
            <person name="Grigorescu A.S."/>
            <person name="Sabri A."/>
            <person name="Haubruge E."/>
            <person name="Lognay G."/>
            <person name="Francis F."/>
            <person name="Fauconnier M.L."/>
            <person name="Hance T."/>
            <person name="Thonart P."/>
        </authorList>
    </citation>
    <scope>NUCLEOTIDE SEQUENCE [LARGE SCALE GENOMIC DNA]</scope>
    <source>
        <strain evidence="2">CWBI-2.3</strain>
    </source>
</reference>
<dbReference type="InterPro" id="IPR036388">
    <property type="entry name" value="WH-like_DNA-bd_sf"/>
</dbReference>
<feature type="region of interest" description="Disordered" evidence="1">
    <location>
        <begin position="43"/>
        <end position="71"/>
    </location>
</feature>
<accession>A0A7D5NR65</accession>
<dbReference type="Gene3D" id="1.10.10.10">
    <property type="entry name" value="Winged helix-like DNA-binding domain superfamily/Winged helix DNA-binding domain"/>
    <property type="match status" value="1"/>
</dbReference>
<dbReference type="RefSeq" id="WP_152609098.1">
    <property type="nucleotide sequence ID" value="NZ_CAXKXZ010000009.1"/>
</dbReference>
<evidence type="ECO:0000256" key="1">
    <source>
        <dbReference type="SAM" id="MobiDB-lite"/>
    </source>
</evidence>
<protein>
    <recommendedName>
        <fullName evidence="4">Transposase</fullName>
    </recommendedName>
</protein>
<name>A0A7D5NR65_9GAMM</name>
<dbReference type="EMBL" id="CP050855">
    <property type="protein sequence ID" value="QLH63009.1"/>
    <property type="molecule type" value="Genomic_DNA"/>
</dbReference>
<dbReference type="Proteomes" id="UP000042738">
    <property type="component" value="Chromosome"/>
</dbReference>
<evidence type="ECO:0000313" key="2">
    <source>
        <dbReference type="EMBL" id="QLH63009.1"/>
    </source>
</evidence>
<feature type="compositionally biased region" description="Basic and acidic residues" evidence="1">
    <location>
        <begin position="57"/>
        <end position="71"/>
    </location>
</feature>
<organism evidence="2 3">
    <name type="scientific">Serratia symbiotica</name>
    <dbReference type="NCBI Taxonomy" id="138074"/>
    <lineage>
        <taxon>Bacteria</taxon>
        <taxon>Pseudomonadati</taxon>
        <taxon>Pseudomonadota</taxon>
        <taxon>Gammaproteobacteria</taxon>
        <taxon>Enterobacterales</taxon>
        <taxon>Yersiniaceae</taxon>
        <taxon>Serratia</taxon>
    </lineage>
</organism>
<gene>
    <name evidence="2" type="ORF">SYMBAF_08825</name>
</gene>
<sequence length="88" mass="10071">MILEHRGEYDSEPGAICAISSKIGCHYDILQAWLRQHRTDVRGDVSPISSDDGGLTSDKRQPLRELERENRELRRSNDILRQASAYFA</sequence>
<dbReference type="GeneID" id="93736598"/>